<gene>
    <name evidence="1" type="ORF">BP63_60</name>
</gene>
<name>A0A140XG91_9CAUD</name>
<evidence type="ECO:0000313" key="1">
    <source>
        <dbReference type="EMBL" id="AIT13881.1"/>
    </source>
</evidence>
<dbReference type="EMBL" id="KM366099">
    <property type="protein sequence ID" value="AIT13881.1"/>
    <property type="molecule type" value="Genomic_DNA"/>
</dbReference>
<dbReference type="Proteomes" id="UP000203504">
    <property type="component" value="Segment"/>
</dbReference>
<sequence>MALDDRELFERVATQAKALPRHVRRQLIIYLQDMSCANCRSFQAGGCLLSGGKTPPPAVLSSGCKLFDYDVPF</sequence>
<dbReference type="KEGG" id="vg:29124438"/>
<reference evidence="2" key="1">
    <citation type="submission" date="2014-08" db="EMBL/GenBank/DDBJ databases">
        <authorList>
            <person name="Mandeville R."/>
        </authorList>
    </citation>
    <scope>NUCLEOTIDE SEQUENCE [LARGE SCALE GENOMIC DNA]</scope>
</reference>
<organism evidence="1 2">
    <name type="scientific">Salmonella phage BP63</name>
    <dbReference type="NCBI Taxonomy" id="1543205"/>
    <lineage>
        <taxon>Viruses</taxon>
        <taxon>Duplodnaviria</taxon>
        <taxon>Heunggongvirae</taxon>
        <taxon>Uroviricota</taxon>
        <taxon>Caudoviricetes</taxon>
        <taxon>Rosemountvirus</taxon>
        <taxon>Rosemountvirus BP63</taxon>
    </lineage>
</organism>
<proteinExistence type="predicted"/>
<dbReference type="GeneID" id="29124438"/>
<evidence type="ECO:0000313" key="2">
    <source>
        <dbReference type="Proteomes" id="UP000203504"/>
    </source>
</evidence>
<dbReference type="RefSeq" id="YP_009302979.1">
    <property type="nucleotide sequence ID" value="NC_031250.1"/>
</dbReference>
<keyword evidence="2" id="KW-1185">Reference proteome</keyword>
<accession>A0A140XG91</accession>
<dbReference type="SMR" id="A0A140XG91"/>
<protein>
    <submittedName>
        <fullName evidence="1">Uncharacterized protein</fullName>
    </submittedName>
</protein>